<dbReference type="AlphaFoldDB" id="A0A6I4UWZ1"/>
<dbReference type="RefSeq" id="WP_160747284.1">
    <property type="nucleotide sequence ID" value="NZ_WTYK01000007.1"/>
</dbReference>
<proteinExistence type="predicted"/>
<feature type="transmembrane region" description="Helical" evidence="1">
    <location>
        <begin position="12"/>
        <end position="34"/>
    </location>
</feature>
<sequence length="209" mass="23501">MPADRFKSRTRRAVPYVLLAGITGVVGAMALGLLEQDPERGNYDAIERTLELADDAARPAATAIGERASQMAANTLQRAIRHSRANAKRSGLQPIPPEVKADLQYYFSKDLLERVRWTQVGPELDLGSLVAAWYRREGGAVTLQDVVVYSRPEMAQNRTLWAHELTHALQYEKLGLADFARVYLTNHEVLEQQARENAARISSEIQRYR</sequence>
<keyword evidence="1" id="KW-0812">Transmembrane</keyword>
<dbReference type="EMBL" id="WTYK01000007">
    <property type="protein sequence ID" value="MXP42424.1"/>
    <property type="molecule type" value="Genomic_DNA"/>
</dbReference>
<name>A0A6I4UWZ1_9SPHN</name>
<dbReference type="InterPro" id="IPR025295">
    <property type="entry name" value="eCIS_core_dom"/>
</dbReference>
<reference evidence="3 4" key="1">
    <citation type="submission" date="2019-12" db="EMBL/GenBank/DDBJ databases">
        <title>Genomic-based taxomic classification of the family Erythrobacteraceae.</title>
        <authorList>
            <person name="Xu L."/>
        </authorList>
    </citation>
    <scope>NUCLEOTIDE SEQUENCE [LARGE SCALE GENOMIC DNA]</scope>
    <source>
        <strain evidence="3 4">MCCC 1K02066</strain>
    </source>
</reference>
<protein>
    <submittedName>
        <fullName evidence="3">DUF4157 domain-containing protein</fullName>
    </submittedName>
</protein>
<dbReference type="OrthoDB" id="7597153at2"/>
<evidence type="ECO:0000256" key="1">
    <source>
        <dbReference type="SAM" id="Phobius"/>
    </source>
</evidence>
<evidence type="ECO:0000313" key="3">
    <source>
        <dbReference type="EMBL" id="MXP42424.1"/>
    </source>
</evidence>
<feature type="domain" description="eCIS core" evidence="2">
    <location>
        <begin position="95"/>
        <end position="172"/>
    </location>
</feature>
<gene>
    <name evidence="3" type="ORF">GRI75_12310</name>
</gene>
<keyword evidence="1" id="KW-0472">Membrane</keyword>
<dbReference type="Pfam" id="PF13699">
    <property type="entry name" value="eCIS_core"/>
    <property type="match status" value="1"/>
</dbReference>
<organism evidence="3 4">
    <name type="scientific">Croceibacterium soli</name>
    <dbReference type="NCBI Taxonomy" id="1739690"/>
    <lineage>
        <taxon>Bacteria</taxon>
        <taxon>Pseudomonadati</taxon>
        <taxon>Pseudomonadota</taxon>
        <taxon>Alphaproteobacteria</taxon>
        <taxon>Sphingomonadales</taxon>
        <taxon>Erythrobacteraceae</taxon>
        <taxon>Croceibacterium</taxon>
    </lineage>
</organism>
<accession>A0A6I4UWZ1</accession>
<keyword evidence="4" id="KW-1185">Reference proteome</keyword>
<comment type="caution">
    <text evidence="3">The sequence shown here is derived from an EMBL/GenBank/DDBJ whole genome shotgun (WGS) entry which is preliminary data.</text>
</comment>
<dbReference type="Proteomes" id="UP000469159">
    <property type="component" value="Unassembled WGS sequence"/>
</dbReference>
<keyword evidence="1" id="KW-1133">Transmembrane helix</keyword>
<evidence type="ECO:0000259" key="2">
    <source>
        <dbReference type="Pfam" id="PF13699"/>
    </source>
</evidence>
<evidence type="ECO:0000313" key="4">
    <source>
        <dbReference type="Proteomes" id="UP000469159"/>
    </source>
</evidence>